<dbReference type="Gene3D" id="3.40.50.1820">
    <property type="entry name" value="alpha/beta hydrolase"/>
    <property type="match status" value="1"/>
</dbReference>
<reference evidence="5" key="1">
    <citation type="submission" date="2008-03" db="EMBL/GenBank/DDBJ databases">
        <title>Complete sequence of chromosome of Beijerinckia indica subsp. indica ATCC 9039.</title>
        <authorList>
            <consortium name="US DOE Joint Genome Institute"/>
            <person name="Copeland A."/>
            <person name="Lucas S."/>
            <person name="Lapidus A."/>
            <person name="Glavina del Rio T."/>
            <person name="Dalin E."/>
            <person name="Tice H."/>
            <person name="Bruce D."/>
            <person name="Goodwin L."/>
            <person name="Pitluck S."/>
            <person name="LaButti K."/>
            <person name="Schmutz J."/>
            <person name="Larimer F."/>
            <person name="Land M."/>
            <person name="Hauser L."/>
            <person name="Kyrpides N."/>
            <person name="Mikhailova N."/>
            <person name="Dunfield P.F."/>
            <person name="Dedysh S.N."/>
            <person name="Liesack W."/>
            <person name="Saw J.H."/>
            <person name="Alam M."/>
            <person name="Chen Y."/>
            <person name="Murrell J.C."/>
            <person name="Richardson P."/>
        </authorList>
    </citation>
    <scope>NUCLEOTIDE SEQUENCE [LARGE SCALE GENOMIC DNA]</scope>
    <source>
        <strain evidence="5">ATCC 9039 / DSM 1715 / NCIMB 8712</strain>
    </source>
</reference>
<dbReference type="AlphaFoldDB" id="B2IHH7"/>
<keyword evidence="3" id="KW-0443">Lipid metabolism</keyword>
<dbReference type="PANTHER" id="PTHR10272">
    <property type="entry name" value="PLATELET-ACTIVATING FACTOR ACETYLHYDROLASE"/>
    <property type="match status" value="1"/>
</dbReference>
<dbReference type="GO" id="GO:0003847">
    <property type="term" value="F:1-alkyl-2-acetylglycerophosphocholine esterase activity"/>
    <property type="evidence" value="ECO:0007669"/>
    <property type="project" value="TreeGrafter"/>
</dbReference>
<organism evidence="4 5">
    <name type="scientific">Beijerinckia indica subsp. indica (strain ATCC 9039 / DSM 1715 / NCIMB 8712)</name>
    <dbReference type="NCBI Taxonomy" id="395963"/>
    <lineage>
        <taxon>Bacteria</taxon>
        <taxon>Pseudomonadati</taxon>
        <taxon>Pseudomonadota</taxon>
        <taxon>Alphaproteobacteria</taxon>
        <taxon>Hyphomicrobiales</taxon>
        <taxon>Beijerinckiaceae</taxon>
        <taxon>Beijerinckia</taxon>
    </lineage>
</organism>
<evidence type="ECO:0000256" key="1">
    <source>
        <dbReference type="ARBA" id="ARBA00022801"/>
    </source>
</evidence>
<sequence length="391" mass="42529">MRFLAFFIAIMVALVVGNLLFDNAFRRLAQASYLYVSDQFPNGVTGPFSVASVTFQMASKEADGRIITTQLWYPTKGGDSPDPPVKDVSLSVEQDCEKLVGSLALADAPSPFGLLLYAPGNGGNKLENRATSEFLASHGYLILALEDGPAIPLEFGSAERLRETIRLGAEKAQRDAQAAFQTLDRFTQCAREKWAGQVTFDHIGFFGFSLGGSTAAQAAIDDPRIASAVNLDGWLFGPAADGKIEKPYMALLTDDVDLHSNALRKSLASLNPAIHYQADLDAHFAHMQAVLTNRPGNYGFWIHGGDHQSFNDSLLKQASSHFWFRGEATRIKTAKDAYLLAFFDTTVKGLPPSPLLTQNPSPYPKVEVLKDNRQWGDAIASAPIQSELGSK</sequence>
<protein>
    <recommendedName>
        <fullName evidence="6">Platelet-activating factor acetylhydrolase plasma/intracellular</fullName>
    </recommendedName>
</protein>
<dbReference type="SUPFAM" id="SSF53474">
    <property type="entry name" value="alpha/beta-Hydrolases"/>
    <property type="match status" value="1"/>
</dbReference>
<dbReference type="RefSeq" id="WP_012383855.1">
    <property type="nucleotide sequence ID" value="NC_010581.1"/>
</dbReference>
<evidence type="ECO:0000256" key="2">
    <source>
        <dbReference type="ARBA" id="ARBA00022963"/>
    </source>
</evidence>
<gene>
    <name evidence="4" type="ordered locus">Bind_0848</name>
</gene>
<name>B2IHH7_BEII9</name>
<keyword evidence="2" id="KW-0442">Lipid degradation</keyword>
<dbReference type="OrthoDB" id="569821at2"/>
<dbReference type="KEGG" id="bid:Bind_0848"/>
<dbReference type="GO" id="GO:0016042">
    <property type="term" value="P:lipid catabolic process"/>
    <property type="evidence" value="ECO:0007669"/>
    <property type="project" value="UniProtKB-KW"/>
</dbReference>
<dbReference type="eggNOG" id="COG4188">
    <property type="taxonomic scope" value="Bacteria"/>
</dbReference>
<evidence type="ECO:0000313" key="4">
    <source>
        <dbReference type="EMBL" id="ACB94498.1"/>
    </source>
</evidence>
<evidence type="ECO:0000313" key="5">
    <source>
        <dbReference type="Proteomes" id="UP000001695"/>
    </source>
</evidence>
<evidence type="ECO:0008006" key="6">
    <source>
        <dbReference type="Google" id="ProtNLM"/>
    </source>
</evidence>
<dbReference type="Proteomes" id="UP000001695">
    <property type="component" value="Chromosome"/>
</dbReference>
<dbReference type="STRING" id="395963.Bind_0848"/>
<accession>B2IHH7</accession>
<reference evidence="4 5" key="2">
    <citation type="journal article" date="2010" name="J. Bacteriol.">
        <title>Complete genome sequence of Beijerinckia indica subsp. indica.</title>
        <authorList>
            <person name="Tamas I."/>
            <person name="Dedysh S.N."/>
            <person name="Liesack W."/>
            <person name="Stott M.B."/>
            <person name="Alam M."/>
            <person name="Murrell J.C."/>
            <person name="Dunfield P.F."/>
        </authorList>
    </citation>
    <scope>NUCLEOTIDE SEQUENCE [LARGE SCALE GENOMIC DNA]</scope>
    <source>
        <strain evidence="5">ATCC 9039 / DSM 1715 / NCIMB 8712</strain>
    </source>
</reference>
<keyword evidence="5" id="KW-1185">Reference proteome</keyword>
<evidence type="ECO:0000256" key="3">
    <source>
        <dbReference type="ARBA" id="ARBA00023098"/>
    </source>
</evidence>
<dbReference type="InterPro" id="IPR029058">
    <property type="entry name" value="AB_hydrolase_fold"/>
</dbReference>
<dbReference type="EMBL" id="CP001016">
    <property type="protein sequence ID" value="ACB94498.1"/>
    <property type="molecule type" value="Genomic_DNA"/>
</dbReference>
<proteinExistence type="predicted"/>
<dbReference type="HOGENOM" id="CLU_635865_0_0_5"/>
<dbReference type="PANTHER" id="PTHR10272:SF0">
    <property type="entry name" value="PLATELET-ACTIVATING FACTOR ACETYLHYDROLASE"/>
    <property type="match status" value="1"/>
</dbReference>
<keyword evidence="1" id="KW-0378">Hydrolase</keyword>